<organism evidence="1">
    <name type="scientific">marine sediment metagenome</name>
    <dbReference type="NCBI Taxonomy" id="412755"/>
    <lineage>
        <taxon>unclassified sequences</taxon>
        <taxon>metagenomes</taxon>
        <taxon>ecological metagenomes</taxon>
    </lineage>
</organism>
<sequence>MGIKVPKTEGIRPGDPGSFEKAQDSFLFDLLGFGVTRKVLPFKPKPKPKRTKEDQLRLEQMRENIKREEFRRAALKQRFEKMLRDRELQFLRNRTKAVIK</sequence>
<dbReference type="AlphaFoldDB" id="A0A0F9DXN1"/>
<name>A0A0F9DXN1_9ZZZZ</name>
<evidence type="ECO:0000313" key="1">
    <source>
        <dbReference type="EMBL" id="KKL66449.1"/>
    </source>
</evidence>
<protein>
    <submittedName>
        <fullName evidence="1">Uncharacterized protein</fullName>
    </submittedName>
</protein>
<proteinExistence type="predicted"/>
<accession>A0A0F9DXN1</accession>
<gene>
    <name evidence="1" type="ORF">LCGC14_2144860</name>
</gene>
<comment type="caution">
    <text evidence="1">The sequence shown here is derived from an EMBL/GenBank/DDBJ whole genome shotgun (WGS) entry which is preliminary data.</text>
</comment>
<dbReference type="EMBL" id="LAZR01027197">
    <property type="protein sequence ID" value="KKL66449.1"/>
    <property type="molecule type" value="Genomic_DNA"/>
</dbReference>
<reference evidence="1" key="1">
    <citation type="journal article" date="2015" name="Nature">
        <title>Complex archaea that bridge the gap between prokaryotes and eukaryotes.</title>
        <authorList>
            <person name="Spang A."/>
            <person name="Saw J.H."/>
            <person name="Jorgensen S.L."/>
            <person name="Zaremba-Niedzwiedzka K."/>
            <person name="Martijn J."/>
            <person name="Lind A.E."/>
            <person name="van Eijk R."/>
            <person name="Schleper C."/>
            <person name="Guy L."/>
            <person name="Ettema T.J."/>
        </authorList>
    </citation>
    <scope>NUCLEOTIDE SEQUENCE</scope>
</reference>